<sequence length="34" mass="4140">MKFIILSFFITIFQREHEGTIYNLSDTFFYKCVS</sequence>
<dbReference type="EMBL" id="BK032770">
    <property type="protein sequence ID" value="DAF59476.1"/>
    <property type="molecule type" value="Genomic_DNA"/>
</dbReference>
<accession>A0A8S5T808</accession>
<organism evidence="1">
    <name type="scientific">Caudovirales sp. ctIZM3</name>
    <dbReference type="NCBI Taxonomy" id="2827633"/>
    <lineage>
        <taxon>Viruses</taxon>
        <taxon>Duplodnaviria</taxon>
        <taxon>Heunggongvirae</taxon>
        <taxon>Uroviricota</taxon>
        <taxon>Caudoviricetes</taxon>
    </lineage>
</organism>
<evidence type="ECO:0000313" key="1">
    <source>
        <dbReference type="EMBL" id="DAF59476.1"/>
    </source>
</evidence>
<reference evidence="1" key="1">
    <citation type="journal article" date="2021" name="Proc. Natl. Acad. Sci. U.S.A.">
        <title>A Catalog of Tens of Thousands of Viruses from Human Metagenomes Reveals Hidden Associations with Chronic Diseases.</title>
        <authorList>
            <person name="Tisza M.J."/>
            <person name="Buck C.B."/>
        </authorList>
    </citation>
    <scope>NUCLEOTIDE SEQUENCE</scope>
    <source>
        <strain evidence="1">CtIZM3</strain>
    </source>
</reference>
<name>A0A8S5T808_9CAUD</name>
<protein>
    <submittedName>
        <fullName evidence="1">Uncharacterized protein</fullName>
    </submittedName>
</protein>
<proteinExistence type="predicted"/>